<organism evidence="2 3">
    <name type="scientific">Durusdinium trenchii</name>
    <dbReference type="NCBI Taxonomy" id="1381693"/>
    <lineage>
        <taxon>Eukaryota</taxon>
        <taxon>Sar</taxon>
        <taxon>Alveolata</taxon>
        <taxon>Dinophyceae</taxon>
        <taxon>Suessiales</taxon>
        <taxon>Symbiodiniaceae</taxon>
        <taxon>Durusdinium</taxon>
    </lineage>
</organism>
<dbReference type="Pfam" id="PF01755">
    <property type="entry name" value="Glyco_transf_25"/>
    <property type="match status" value="1"/>
</dbReference>
<name>A0ABP0JN54_9DINO</name>
<proteinExistence type="predicted"/>
<dbReference type="EMBL" id="CAXAMN010005847">
    <property type="protein sequence ID" value="CAK9015532.1"/>
    <property type="molecule type" value="Genomic_DNA"/>
</dbReference>
<evidence type="ECO:0000313" key="3">
    <source>
        <dbReference type="Proteomes" id="UP001642484"/>
    </source>
</evidence>
<sequence length="1117" mass="123348">MTIAPSCGCKRRTVLYQIDSDSSSTFCRHCFLDLFGRHPSPSFLLPPRKHERIGGSRSLEIPDDRPWQFPDGSLCPKLSAECPASTSVETLVARIETEISSPLCQAEQLADLICLAGECVAWLHAETMVVLSESLVSKTLTLQSEARKADEPHKSVFAKNLLRTFLRSLAKHAQPCHGSDYVSLAGELQLVGLAHGDFALRIRAEEAAEAIRVANDLHVAADLFWVYLTAKAPEKQVLESLESIKIPEKASQDAMAAILCGLAQPQVLAFGADGLGIAERFAKHLIKEKAANGLELPAQTIPRLALALSDLIQSDSTPNAVLTEALQEIASAGLRLKQNLAEEDLADLAVSLALSGQGGRHSLVEELVEETFREASPKLQFLPGAAVKLIQSVGTVPAGTHGVLGEFYLSRGQWRVWLDNGAMFCVDVREESLQLLDNGLRPHSCCYKCWSLSRLWNSESGLCENCAPPGSVMTSIGLAPIPGLHDLSEGSFSARSAARLASALVLSSEGVSLATSRTRKLLGKLRRAATDLRKRTTDVLPFMGPMALSMPNNAPQIPVFVVNLDRSPHRLKDMRHEVQRCGLRARRMAATDGRHRVVRRSRARPYLRDLTSFALRWDEARPAIGVAMTAAEERHFVGYVGSWLSHTRAVRQGLEEGSPFVVVLEDDQVLNPDMNSVMEDIISCAGDILDIVILGPLDWRLRSLQYAQPRKIMQLRHPLDKCTTSAEEEYIAKAYGYRPKLQQESSYFLYSIGSRAMTGEDVLSTGCCGVWGYMVSRKGAQKMEASMKFMWESFDDVLQAELQGDNRFTSFLGRHRLWAVWPPLVTSDGKWPSQNSGEDLDFGKQHLPVSPHAGFRDHTLQTEVAQLILCSDNLIMARRDRLRHIAAATALVWPPVEPIWAYVVNGWRRLFTQRAGAGGGFELRTEAQHKMYKERRFFDIATEGLTWSWTVLRAAFLFDLAQPSPTVLATMPPEGPPQQLPPLALRILWAPMKDLLWCPSAWFRDLMCASPGSHITFHGRTMSDSVPSWRATELRQQLPQCGFFDISVELEPNGSAGGGAPLVLVAGLDAHDAQLTQLLSLLELELAQQHPVLVTAKQLQPLLRLWTMLLGNIDAPT</sequence>
<gene>
    <name evidence="2" type="ORF">CCMP2556_LOCUS12135</name>
</gene>
<dbReference type="InterPro" id="IPR002654">
    <property type="entry name" value="Glyco_trans_25"/>
</dbReference>
<accession>A0ABP0JN54</accession>
<dbReference type="Proteomes" id="UP001642484">
    <property type="component" value="Unassembled WGS sequence"/>
</dbReference>
<comment type="caution">
    <text evidence="2">The sequence shown here is derived from an EMBL/GenBank/DDBJ whole genome shotgun (WGS) entry which is preliminary data.</text>
</comment>
<dbReference type="CDD" id="cd06532">
    <property type="entry name" value="Glyco_transf_25"/>
    <property type="match status" value="1"/>
</dbReference>
<feature type="domain" description="Glycosyl transferase family 25" evidence="1">
    <location>
        <begin position="557"/>
        <end position="796"/>
    </location>
</feature>
<reference evidence="2 3" key="1">
    <citation type="submission" date="2024-02" db="EMBL/GenBank/DDBJ databases">
        <authorList>
            <person name="Chen Y."/>
            <person name="Shah S."/>
            <person name="Dougan E. K."/>
            <person name="Thang M."/>
            <person name="Chan C."/>
        </authorList>
    </citation>
    <scope>NUCLEOTIDE SEQUENCE [LARGE SCALE GENOMIC DNA]</scope>
</reference>
<keyword evidence="3" id="KW-1185">Reference proteome</keyword>
<evidence type="ECO:0000259" key="1">
    <source>
        <dbReference type="Pfam" id="PF01755"/>
    </source>
</evidence>
<evidence type="ECO:0000313" key="2">
    <source>
        <dbReference type="EMBL" id="CAK9015532.1"/>
    </source>
</evidence>
<protein>
    <recommendedName>
        <fullName evidence="1">Glycosyl transferase family 25 domain-containing protein</fullName>
    </recommendedName>
</protein>